<dbReference type="VEuPathDB" id="FungiDB:BDEG_25581"/>
<gene>
    <name evidence="9" type="ORF">BDEG_25581</name>
</gene>
<evidence type="ECO:0000256" key="4">
    <source>
        <dbReference type="ARBA" id="ARBA00022777"/>
    </source>
</evidence>
<reference evidence="9 10" key="2">
    <citation type="submission" date="2016-05" db="EMBL/GenBank/DDBJ databases">
        <title>Lineage-specific infection strategies underlie the spectrum of fungal disease in amphibians.</title>
        <authorList>
            <person name="Cuomo C.A."/>
            <person name="Farrer R.A."/>
            <person name="James T."/>
            <person name="Longcore J."/>
            <person name="Birren B."/>
        </authorList>
    </citation>
    <scope>NUCLEOTIDE SEQUENCE [LARGE SCALE GENOMIC DNA]</scope>
    <source>
        <strain evidence="9 10">JEL423</strain>
    </source>
</reference>
<feature type="compositionally biased region" description="Polar residues" evidence="8">
    <location>
        <begin position="259"/>
        <end position="268"/>
    </location>
</feature>
<dbReference type="InterPro" id="IPR002504">
    <property type="entry name" value="NADK"/>
</dbReference>
<evidence type="ECO:0000313" key="9">
    <source>
        <dbReference type="EMBL" id="OAJ42079.1"/>
    </source>
</evidence>
<dbReference type="SUPFAM" id="SSF111331">
    <property type="entry name" value="NAD kinase/diacylglycerol kinase-like"/>
    <property type="match status" value="1"/>
</dbReference>
<evidence type="ECO:0000313" key="10">
    <source>
        <dbReference type="Proteomes" id="UP000077115"/>
    </source>
</evidence>
<dbReference type="GO" id="GO:0006741">
    <property type="term" value="P:NADP+ biosynthetic process"/>
    <property type="evidence" value="ECO:0007669"/>
    <property type="project" value="InterPro"/>
</dbReference>
<keyword evidence="2" id="KW-0808">Transferase</keyword>
<accession>A0A177WPN4</accession>
<sequence length="639" mass="71222">MMHQNSKYTNGTELKPQTAVIPTSPVEQLDIVLSLIPHSIPLLPSDPLVSTDPLTIPDTEKQPVLSVQTLHTTTKHQSKFSQHQPILTQLCTSQTQFMANVQTFESTCCGRDRDWLDIDNIQSSQQQQLPSPSPLSSKLQSILYHLECATPMDPQKQILDQHCQLKKYGNGLGLQSAKSLPTVVTPMTALVPITPLEQVASHLSDNPSPKLVSDPSLLTDLQPPQNSLRLGCDCESTRELHCRHAQPQPKQHKEKMKSVSESGKSTPDSGLENPQRAKRRRRLSNHITLAKTAVGLREIAKKIGMAYMRWESPPKTVMIVTKLHDPELVQLTYNAAQWLIATGITVFVQQELFDQSLEETKSSEPTFKYDLTNLRFWTQEFCTSSQSNSIDFIVTLGGDGTVLYAAWLFQQNVPPIIPFNLGSLGFLTVFPHSSLKTAIQRVLDNNEAGMRMNFRMRFACTIIRKPRADGSQMPDNGCVYHILNDMVVDRGPSPYLSQLELYGDENHLTTVQADGLVIATPTGSTAYSLSAGGSVVHPDVSAILVTPICPHTLSFRPMILPDTMDVKIVVPKDSRATAWVSFDGRHRVQLQPGDSIRVCASQYAVPTVCWSDQSIDWFHGLEECLAWNKRDRQKKLSFT</sequence>
<dbReference type="GO" id="GO:0003951">
    <property type="term" value="F:NAD+ kinase activity"/>
    <property type="evidence" value="ECO:0007669"/>
    <property type="project" value="InterPro"/>
</dbReference>
<dbReference type="HAMAP" id="MF_00361">
    <property type="entry name" value="NAD_kinase"/>
    <property type="match status" value="1"/>
</dbReference>
<evidence type="ECO:0000256" key="5">
    <source>
        <dbReference type="ARBA" id="ARBA00022840"/>
    </source>
</evidence>
<reference evidence="9 10" key="1">
    <citation type="submission" date="2006-10" db="EMBL/GenBank/DDBJ databases">
        <title>The Genome Sequence of Batrachochytrium dendrobatidis JEL423.</title>
        <authorList>
            <consortium name="The Broad Institute Genome Sequencing Platform"/>
            <person name="Birren B."/>
            <person name="Lander E."/>
            <person name="Galagan J."/>
            <person name="Cuomo C."/>
            <person name="Devon K."/>
            <person name="Jaffe D."/>
            <person name="Butler J."/>
            <person name="Alvarez P."/>
            <person name="Gnerre S."/>
            <person name="Grabherr M."/>
            <person name="Kleber M."/>
            <person name="Mauceli E."/>
            <person name="Brockman W."/>
            <person name="Young S."/>
            <person name="LaButti K."/>
            <person name="Sykes S."/>
            <person name="DeCaprio D."/>
            <person name="Crawford M."/>
            <person name="Koehrsen M."/>
            <person name="Engels R."/>
            <person name="Montgomery P."/>
            <person name="Pearson M."/>
            <person name="Howarth C."/>
            <person name="Larson L."/>
            <person name="White J."/>
            <person name="O'Leary S."/>
            <person name="Kodira C."/>
            <person name="Zeng Q."/>
            <person name="Yandava C."/>
            <person name="Alvarado L."/>
            <person name="Longcore J."/>
            <person name="James T."/>
        </authorList>
    </citation>
    <scope>NUCLEOTIDE SEQUENCE [LARGE SCALE GENOMIC DNA]</scope>
    <source>
        <strain evidence="9 10">JEL423</strain>
    </source>
</reference>
<dbReference type="eggNOG" id="KOG2178">
    <property type="taxonomic scope" value="Eukaryota"/>
</dbReference>
<dbReference type="GO" id="GO:0005524">
    <property type="term" value="F:ATP binding"/>
    <property type="evidence" value="ECO:0007669"/>
    <property type="project" value="UniProtKB-KW"/>
</dbReference>
<dbReference type="Gene3D" id="2.60.200.30">
    <property type="entry name" value="Probable inorganic polyphosphate/atp-NAD kinase, domain 2"/>
    <property type="match status" value="1"/>
</dbReference>
<evidence type="ECO:0000256" key="1">
    <source>
        <dbReference type="ARBA" id="ARBA00010995"/>
    </source>
</evidence>
<dbReference type="Pfam" id="PF01513">
    <property type="entry name" value="NAD_kinase"/>
    <property type="match status" value="1"/>
</dbReference>
<evidence type="ECO:0000256" key="7">
    <source>
        <dbReference type="ARBA" id="ARBA00023027"/>
    </source>
</evidence>
<keyword evidence="4" id="KW-0418">Kinase</keyword>
<dbReference type="Pfam" id="PF20143">
    <property type="entry name" value="NAD_kinase_C"/>
    <property type="match status" value="1"/>
</dbReference>
<evidence type="ECO:0000256" key="2">
    <source>
        <dbReference type="ARBA" id="ARBA00022679"/>
    </source>
</evidence>
<dbReference type="InterPro" id="IPR017438">
    <property type="entry name" value="ATP-NAD_kinase_N"/>
</dbReference>
<feature type="region of interest" description="Disordered" evidence="8">
    <location>
        <begin position="242"/>
        <end position="283"/>
    </location>
</feature>
<evidence type="ECO:0000256" key="6">
    <source>
        <dbReference type="ARBA" id="ARBA00022857"/>
    </source>
</evidence>
<keyword evidence="3" id="KW-0547">Nucleotide-binding</keyword>
<dbReference type="EMBL" id="DS022307">
    <property type="protein sequence ID" value="OAJ42079.1"/>
    <property type="molecule type" value="Genomic_DNA"/>
</dbReference>
<comment type="similarity">
    <text evidence="1">Belongs to the NAD kinase family.</text>
</comment>
<dbReference type="FunFam" id="2.60.200.30:FF:000009">
    <property type="entry name" value="Poly(P)/ATP NAD kinase"/>
    <property type="match status" value="1"/>
</dbReference>
<keyword evidence="5" id="KW-0067">ATP-binding</keyword>
<keyword evidence="6" id="KW-0521">NADP</keyword>
<dbReference type="GO" id="GO:0019674">
    <property type="term" value="P:NAD+ metabolic process"/>
    <property type="evidence" value="ECO:0007669"/>
    <property type="project" value="InterPro"/>
</dbReference>
<proteinExistence type="inferred from homology"/>
<feature type="region of interest" description="Disordered" evidence="8">
    <location>
        <begin position="201"/>
        <end position="225"/>
    </location>
</feature>
<dbReference type="PANTHER" id="PTHR20275:SF0">
    <property type="entry name" value="NAD KINASE"/>
    <property type="match status" value="1"/>
</dbReference>
<dbReference type="PANTHER" id="PTHR20275">
    <property type="entry name" value="NAD KINASE"/>
    <property type="match status" value="1"/>
</dbReference>
<dbReference type="InterPro" id="IPR016064">
    <property type="entry name" value="NAD/diacylglycerol_kinase_sf"/>
</dbReference>
<evidence type="ECO:0000256" key="3">
    <source>
        <dbReference type="ARBA" id="ARBA00022741"/>
    </source>
</evidence>
<dbReference type="AlphaFoldDB" id="A0A177WPN4"/>
<evidence type="ECO:0008006" key="11">
    <source>
        <dbReference type="Google" id="ProtNLM"/>
    </source>
</evidence>
<protein>
    <recommendedName>
        <fullName evidence="11">NAD+ kinase</fullName>
    </recommendedName>
</protein>
<dbReference type="Proteomes" id="UP000077115">
    <property type="component" value="Unassembled WGS sequence"/>
</dbReference>
<evidence type="ECO:0000256" key="8">
    <source>
        <dbReference type="SAM" id="MobiDB-lite"/>
    </source>
</evidence>
<dbReference type="STRING" id="403673.A0A177WPN4"/>
<dbReference type="Gene3D" id="3.40.50.10330">
    <property type="entry name" value="Probable inorganic polyphosphate/atp-NAD kinase, domain 1"/>
    <property type="match status" value="1"/>
</dbReference>
<name>A0A177WPN4_BATDL</name>
<dbReference type="OrthoDB" id="24581at2759"/>
<keyword evidence="7" id="KW-0520">NAD</keyword>
<dbReference type="InterPro" id="IPR017437">
    <property type="entry name" value="ATP-NAD_kinase_PpnK-typ_C"/>
</dbReference>
<organism evidence="9 10">
    <name type="scientific">Batrachochytrium dendrobatidis (strain JEL423)</name>
    <dbReference type="NCBI Taxonomy" id="403673"/>
    <lineage>
        <taxon>Eukaryota</taxon>
        <taxon>Fungi</taxon>
        <taxon>Fungi incertae sedis</taxon>
        <taxon>Chytridiomycota</taxon>
        <taxon>Chytridiomycota incertae sedis</taxon>
        <taxon>Chytridiomycetes</taxon>
        <taxon>Rhizophydiales</taxon>
        <taxon>Rhizophydiales incertae sedis</taxon>
        <taxon>Batrachochytrium</taxon>
    </lineage>
</organism>